<dbReference type="GO" id="GO:0004180">
    <property type="term" value="F:carboxypeptidase activity"/>
    <property type="evidence" value="ECO:0007669"/>
    <property type="project" value="UniProtKB-ARBA"/>
</dbReference>
<feature type="signal peptide" evidence="8">
    <location>
        <begin position="1"/>
        <end position="21"/>
    </location>
</feature>
<dbReference type="EMBL" id="JAKILB010000001">
    <property type="protein sequence ID" value="MCL1137162.1"/>
    <property type="molecule type" value="Genomic_DNA"/>
</dbReference>
<evidence type="ECO:0000313" key="10">
    <source>
        <dbReference type="EMBL" id="MCL1137162.1"/>
    </source>
</evidence>
<evidence type="ECO:0000313" key="11">
    <source>
        <dbReference type="Proteomes" id="UP001139293"/>
    </source>
</evidence>
<comment type="pathway">
    <text evidence="1 7">Cell wall biogenesis; peptidoglycan biosynthesis.</text>
</comment>
<comment type="similarity">
    <text evidence="2">Belongs to the YkuD family.</text>
</comment>
<keyword evidence="5 7" id="KW-0573">Peptidoglycan synthesis</keyword>
<evidence type="ECO:0000256" key="5">
    <source>
        <dbReference type="ARBA" id="ARBA00022984"/>
    </source>
</evidence>
<dbReference type="AlphaFoldDB" id="A0A9X2CCQ7"/>
<dbReference type="InterPro" id="IPR052905">
    <property type="entry name" value="LD-transpeptidase_YkuD-like"/>
</dbReference>
<dbReference type="GO" id="GO:0008360">
    <property type="term" value="P:regulation of cell shape"/>
    <property type="evidence" value="ECO:0007669"/>
    <property type="project" value="UniProtKB-UniRule"/>
</dbReference>
<keyword evidence="6 7" id="KW-0961">Cell wall biogenesis/degradation</keyword>
<evidence type="ECO:0000256" key="8">
    <source>
        <dbReference type="SAM" id="SignalP"/>
    </source>
</evidence>
<dbReference type="GO" id="GO:0016740">
    <property type="term" value="F:transferase activity"/>
    <property type="evidence" value="ECO:0007669"/>
    <property type="project" value="UniProtKB-KW"/>
</dbReference>
<feature type="active site" description="Nucleophile" evidence="7">
    <location>
        <position position="378"/>
    </location>
</feature>
<dbReference type="PROSITE" id="PS52029">
    <property type="entry name" value="LD_TPASE"/>
    <property type="match status" value="1"/>
</dbReference>
<dbReference type="GO" id="GO:0071555">
    <property type="term" value="P:cell wall organization"/>
    <property type="evidence" value="ECO:0007669"/>
    <property type="project" value="UniProtKB-UniRule"/>
</dbReference>
<dbReference type="InterPro" id="IPR036365">
    <property type="entry name" value="PGBD-like_sf"/>
</dbReference>
<accession>A0A9X2CCQ7</accession>
<evidence type="ECO:0000256" key="1">
    <source>
        <dbReference type="ARBA" id="ARBA00004752"/>
    </source>
</evidence>
<evidence type="ECO:0000256" key="4">
    <source>
        <dbReference type="ARBA" id="ARBA00022960"/>
    </source>
</evidence>
<name>A0A9X2CCQ7_9GAMM</name>
<gene>
    <name evidence="10" type="ORF">L2740_01060</name>
</gene>
<dbReference type="SUPFAM" id="SSF47090">
    <property type="entry name" value="PGBD-like"/>
    <property type="match status" value="1"/>
</dbReference>
<dbReference type="Proteomes" id="UP001139293">
    <property type="component" value="Unassembled WGS sequence"/>
</dbReference>
<evidence type="ECO:0000256" key="2">
    <source>
        <dbReference type="ARBA" id="ARBA00005992"/>
    </source>
</evidence>
<dbReference type="CDD" id="cd16913">
    <property type="entry name" value="YkuD_like"/>
    <property type="match status" value="1"/>
</dbReference>
<dbReference type="InterPro" id="IPR002477">
    <property type="entry name" value="Peptidoglycan-bd-like"/>
</dbReference>
<feature type="chain" id="PRO_5040875234" evidence="8">
    <location>
        <begin position="22"/>
        <end position="464"/>
    </location>
</feature>
<dbReference type="InterPro" id="IPR038063">
    <property type="entry name" value="Transpep_catalytic_dom"/>
</dbReference>
<protein>
    <submittedName>
        <fullName evidence="10">L,D-transpeptidase family protein</fullName>
    </submittedName>
</protein>
<evidence type="ECO:0000256" key="6">
    <source>
        <dbReference type="ARBA" id="ARBA00023316"/>
    </source>
</evidence>
<keyword evidence="4 7" id="KW-0133">Cell shape</keyword>
<sequence length="464" mass="53776">MGFCRFICCISLLCFSVVSLADERLQRAKKMLYQQVSLIALVKPNSEFDQHKVVLTQASVKSDAIQQIETDIQAFWQSKQIPINNAAVNKLDDPFIRALALEPQLAGYLQVQNRIRHLMWLAEQDWWQPIQLSQLIRPGKQDPIIADVVKRLWLLGDIENSASESTILDSSVANALKRFQLRHGLKPDAVIGPETMKWLNILPAERASILANNFVQRAEFMAQREERFLVINIPAFEMELFNEGRVELASKVIVGKPYRPTPLLSSSISNVVINPSWRVPKKILYNDLLPQVRKDGNYIAERNFDVYDRDDNRMQRTAEQWSDLAKGPFPYRFVQRPGLNNTLGRYKFYFPNDFSVYLHDTSDPELFERSNRALSSGCIRVQNVEGLANWMAANLVKDKQTWVDRHRDRTRTQWFALNAKLNVHLVYWTAWMDDSNQAQFRNDIYQMHSQPQVQDHESAQINDL</sequence>
<evidence type="ECO:0000259" key="9">
    <source>
        <dbReference type="PROSITE" id="PS52029"/>
    </source>
</evidence>
<keyword evidence="11" id="KW-1185">Reference proteome</keyword>
<comment type="caution">
    <text evidence="10">The sequence shown here is derived from an EMBL/GenBank/DDBJ whole genome shotgun (WGS) entry which is preliminary data.</text>
</comment>
<proteinExistence type="inferred from homology"/>
<dbReference type="InterPro" id="IPR005490">
    <property type="entry name" value="LD_TPept_cat_dom"/>
</dbReference>
<dbReference type="GO" id="GO:0009252">
    <property type="term" value="P:peptidoglycan biosynthetic process"/>
    <property type="evidence" value="ECO:0007669"/>
    <property type="project" value="UniProtKB-KW"/>
</dbReference>
<organism evidence="10 11">
    <name type="scientific">Shewanella pneumatophori</name>
    <dbReference type="NCBI Taxonomy" id="314092"/>
    <lineage>
        <taxon>Bacteria</taxon>
        <taxon>Pseudomonadati</taxon>
        <taxon>Pseudomonadota</taxon>
        <taxon>Gammaproteobacteria</taxon>
        <taxon>Alteromonadales</taxon>
        <taxon>Shewanellaceae</taxon>
        <taxon>Shewanella</taxon>
    </lineage>
</organism>
<dbReference type="PANTHER" id="PTHR41533:SF1">
    <property type="entry name" value="L,D-TRANSPEPTIDASE YCBB-RELATED"/>
    <property type="match status" value="1"/>
</dbReference>
<dbReference type="Pfam" id="PF01471">
    <property type="entry name" value="PG_binding_1"/>
    <property type="match status" value="1"/>
</dbReference>
<evidence type="ECO:0000256" key="7">
    <source>
        <dbReference type="PROSITE-ProRule" id="PRU01373"/>
    </source>
</evidence>
<dbReference type="PANTHER" id="PTHR41533">
    <property type="entry name" value="L,D-TRANSPEPTIDASE HI_1667-RELATED"/>
    <property type="match status" value="1"/>
</dbReference>
<dbReference type="Pfam" id="PF03734">
    <property type="entry name" value="YkuD"/>
    <property type="match status" value="1"/>
</dbReference>
<feature type="domain" description="L,D-TPase catalytic" evidence="9">
    <location>
        <begin position="227"/>
        <end position="406"/>
    </location>
</feature>
<evidence type="ECO:0000256" key="3">
    <source>
        <dbReference type="ARBA" id="ARBA00022679"/>
    </source>
</evidence>
<dbReference type="Gene3D" id="2.40.440.10">
    <property type="entry name" value="L,D-transpeptidase catalytic domain-like"/>
    <property type="match status" value="1"/>
</dbReference>
<dbReference type="RefSeq" id="WP_248948099.1">
    <property type="nucleotide sequence ID" value="NZ_JAKILB010000001.1"/>
</dbReference>
<reference evidence="10" key="1">
    <citation type="submission" date="2022-01" db="EMBL/GenBank/DDBJ databases">
        <title>Whole genome-based taxonomy of the Shewanellaceae.</title>
        <authorList>
            <person name="Martin-Rodriguez A.J."/>
        </authorList>
    </citation>
    <scope>NUCLEOTIDE SEQUENCE</scope>
    <source>
        <strain evidence="10">KCTC 23973</strain>
    </source>
</reference>
<keyword evidence="3" id="KW-0808">Transferase</keyword>
<feature type="active site" description="Proton donor/acceptor" evidence="7">
    <location>
        <position position="359"/>
    </location>
</feature>
<dbReference type="InterPro" id="IPR036366">
    <property type="entry name" value="PGBDSf"/>
</dbReference>
<dbReference type="SUPFAM" id="SSF141523">
    <property type="entry name" value="L,D-transpeptidase catalytic domain-like"/>
    <property type="match status" value="1"/>
</dbReference>
<dbReference type="Gene3D" id="1.10.101.10">
    <property type="entry name" value="PGBD-like superfamily/PGBD"/>
    <property type="match status" value="1"/>
</dbReference>
<keyword evidence="8" id="KW-0732">Signal</keyword>